<evidence type="ECO:0000256" key="8">
    <source>
        <dbReference type="ARBA" id="ARBA00022989"/>
    </source>
</evidence>
<evidence type="ECO:0000256" key="15">
    <source>
        <dbReference type="ARBA" id="ARBA00033342"/>
    </source>
</evidence>
<comment type="similarity">
    <text evidence="2">Belongs to the OXA1/ALB3/YidC family. Type 1 subfamily.</text>
</comment>
<evidence type="ECO:0000313" key="20">
    <source>
        <dbReference type="EMBL" id="PWC06015.1"/>
    </source>
</evidence>
<sequence length="379" mass="41404">MDLLSIILWPLKWVVELILVGWHSLFAFLGMAPEDGLTWVLSIVGLTVVVRAALIPLFVKQIKNQRRMMEVAPKLKKIQDKYKGKKDQFSREAMSRETMELYKKTGTNPLGSCLPLLVQMPIFFALFSVLNDSQTGKSGVGPLNEALSEEFGSSSLFDFAPLHMSFSSAMSAPGGPETGVMIVAAIMVVLMTASQFITQLQIVSKNISEETKASPMFKQQRILLYILPFVFLFSGFAFPLGVMFYWLVSNIWTMVQQFIIIRQMPMPGTEAAKEREERLARKGKLKPAESGEGDTLVIEEKRPAQRQQPMGKNRAKKVAAKPNTGGAKPVNPAKSGNPAKAAGANATGQMPPKAQTSPSKPAGSTDPASGSQSPKNNGK</sequence>
<evidence type="ECO:0000313" key="21">
    <source>
        <dbReference type="Proteomes" id="UP000244962"/>
    </source>
</evidence>
<evidence type="ECO:0000256" key="17">
    <source>
        <dbReference type="SAM" id="MobiDB-lite"/>
    </source>
</evidence>
<dbReference type="InterPro" id="IPR028055">
    <property type="entry name" value="YidC/Oxa/ALB_C"/>
</dbReference>
<feature type="transmembrane region" description="Helical" evidence="18">
    <location>
        <begin position="37"/>
        <end position="59"/>
    </location>
</feature>
<dbReference type="EMBL" id="QEFB01000017">
    <property type="protein sequence ID" value="PWC06015.1"/>
    <property type="molecule type" value="Genomic_DNA"/>
</dbReference>
<evidence type="ECO:0000256" key="12">
    <source>
        <dbReference type="ARBA" id="ARBA00026028"/>
    </source>
</evidence>
<evidence type="ECO:0000259" key="19">
    <source>
        <dbReference type="Pfam" id="PF02096"/>
    </source>
</evidence>
<comment type="subunit">
    <text evidence="12">Interacts with the Sec translocase complex via SecD. Specifically interacts with transmembrane segments of nascent integral membrane proteins during membrane integration.</text>
</comment>
<dbReference type="PANTHER" id="PTHR12428:SF65">
    <property type="entry name" value="CYTOCHROME C OXIDASE ASSEMBLY PROTEIN COX18, MITOCHONDRIAL"/>
    <property type="match status" value="1"/>
</dbReference>
<dbReference type="NCBIfam" id="TIGR03592">
    <property type="entry name" value="yidC_oxa1_cterm"/>
    <property type="match status" value="1"/>
</dbReference>
<evidence type="ECO:0000256" key="7">
    <source>
        <dbReference type="ARBA" id="ARBA00022927"/>
    </source>
</evidence>
<evidence type="ECO:0000256" key="10">
    <source>
        <dbReference type="ARBA" id="ARBA00023186"/>
    </source>
</evidence>
<organism evidence="20 21">
    <name type="scientific">Mycetocola zhujimingii</name>
    <dbReference type="NCBI Taxonomy" id="2079792"/>
    <lineage>
        <taxon>Bacteria</taxon>
        <taxon>Bacillati</taxon>
        <taxon>Actinomycetota</taxon>
        <taxon>Actinomycetes</taxon>
        <taxon>Micrococcales</taxon>
        <taxon>Microbacteriaceae</taxon>
        <taxon>Mycetocola</taxon>
    </lineage>
</organism>
<dbReference type="AlphaFoldDB" id="A0A2U1TAU5"/>
<dbReference type="InterPro" id="IPR001708">
    <property type="entry name" value="YidC/ALB3/OXA1/COX18"/>
</dbReference>
<evidence type="ECO:0000256" key="14">
    <source>
        <dbReference type="ARBA" id="ARBA00033245"/>
    </source>
</evidence>
<reference evidence="21" key="1">
    <citation type="submission" date="2018-04" db="EMBL/GenBank/DDBJ databases">
        <authorList>
            <person name="Liu S."/>
            <person name="Wang Z."/>
            <person name="Li J."/>
        </authorList>
    </citation>
    <scope>NUCLEOTIDE SEQUENCE [LARGE SCALE GENOMIC DNA]</scope>
    <source>
        <strain evidence="21">622</strain>
    </source>
</reference>
<gene>
    <name evidence="20" type="ORF">DF223_13335</name>
</gene>
<evidence type="ECO:0000256" key="3">
    <source>
        <dbReference type="ARBA" id="ARBA00015325"/>
    </source>
</evidence>
<comment type="function">
    <text evidence="11">Required for the insertion and/or proper folding and/or complex formation of integral membrane proteins into the membrane. Involved in integration of membrane proteins that insert both dependently and independently of the Sec translocase complex, as well as at least some lipoproteins. Aids folding of multispanning membrane proteins.</text>
</comment>
<dbReference type="NCBIfam" id="NF002350">
    <property type="entry name" value="PRK01315.1"/>
    <property type="match status" value="1"/>
</dbReference>
<accession>A0A2U1TAU5</accession>
<feature type="transmembrane region" description="Helical" evidence="18">
    <location>
        <begin position="109"/>
        <end position="130"/>
    </location>
</feature>
<feature type="compositionally biased region" description="Basic and acidic residues" evidence="17">
    <location>
        <begin position="271"/>
        <end position="280"/>
    </location>
</feature>
<feature type="transmembrane region" description="Helical" evidence="18">
    <location>
        <begin position="180"/>
        <end position="202"/>
    </location>
</feature>
<keyword evidence="4" id="KW-0813">Transport</keyword>
<dbReference type="Pfam" id="PF02096">
    <property type="entry name" value="60KD_IMP"/>
    <property type="match status" value="1"/>
</dbReference>
<evidence type="ECO:0000256" key="2">
    <source>
        <dbReference type="ARBA" id="ARBA00010527"/>
    </source>
</evidence>
<evidence type="ECO:0000256" key="1">
    <source>
        <dbReference type="ARBA" id="ARBA00004651"/>
    </source>
</evidence>
<dbReference type="GO" id="GO:0005886">
    <property type="term" value="C:plasma membrane"/>
    <property type="evidence" value="ECO:0007669"/>
    <property type="project" value="UniProtKB-SubCell"/>
</dbReference>
<feature type="compositionally biased region" description="Polar residues" evidence="17">
    <location>
        <begin position="366"/>
        <end position="379"/>
    </location>
</feature>
<dbReference type="Proteomes" id="UP000244962">
    <property type="component" value="Unassembled WGS sequence"/>
</dbReference>
<dbReference type="GO" id="GO:0051205">
    <property type="term" value="P:protein insertion into membrane"/>
    <property type="evidence" value="ECO:0007669"/>
    <property type="project" value="TreeGrafter"/>
</dbReference>
<protein>
    <recommendedName>
        <fullName evidence="3">Membrane protein insertase YidC</fullName>
    </recommendedName>
    <alternativeName>
        <fullName evidence="15">Foldase YidC</fullName>
    </alternativeName>
    <alternativeName>
        <fullName evidence="14">Membrane integrase YidC</fullName>
    </alternativeName>
    <alternativeName>
        <fullName evidence="13">Membrane protein YidC</fullName>
    </alternativeName>
</protein>
<evidence type="ECO:0000256" key="5">
    <source>
        <dbReference type="ARBA" id="ARBA00022475"/>
    </source>
</evidence>
<dbReference type="GO" id="GO:0015031">
    <property type="term" value="P:protein transport"/>
    <property type="evidence" value="ECO:0007669"/>
    <property type="project" value="UniProtKB-KW"/>
</dbReference>
<dbReference type="InterPro" id="IPR047196">
    <property type="entry name" value="YidC_ALB_C"/>
</dbReference>
<evidence type="ECO:0000256" key="4">
    <source>
        <dbReference type="ARBA" id="ARBA00022448"/>
    </source>
</evidence>
<keyword evidence="6 16" id="KW-0812">Transmembrane</keyword>
<comment type="subcellular location">
    <subcellularLocation>
        <location evidence="1">Cell membrane</location>
        <topology evidence="1">Multi-pass membrane protein</topology>
    </subcellularLocation>
    <subcellularLocation>
        <location evidence="16">Membrane</location>
        <topology evidence="16">Multi-pass membrane protein</topology>
    </subcellularLocation>
</comment>
<comment type="caution">
    <text evidence="20">The sequence shown here is derived from an EMBL/GenBank/DDBJ whole genome shotgun (WGS) entry which is preliminary data.</text>
</comment>
<dbReference type="CDD" id="cd20070">
    <property type="entry name" value="5TM_YidC_Alb3"/>
    <property type="match status" value="1"/>
</dbReference>
<evidence type="ECO:0000256" key="13">
    <source>
        <dbReference type="ARBA" id="ARBA00031538"/>
    </source>
</evidence>
<keyword evidence="10" id="KW-0143">Chaperone</keyword>
<keyword evidence="9 18" id="KW-0472">Membrane</keyword>
<dbReference type="PANTHER" id="PTHR12428">
    <property type="entry name" value="OXA1"/>
    <property type="match status" value="1"/>
</dbReference>
<evidence type="ECO:0000256" key="16">
    <source>
        <dbReference type="RuleBase" id="RU003945"/>
    </source>
</evidence>
<evidence type="ECO:0000256" key="6">
    <source>
        <dbReference type="ARBA" id="ARBA00022692"/>
    </source>
</evidence>
<feature type="transmembrane region" description="Helical" evidence="18">
    <location>
        <begin position="12"/>
        <end position="31"/>
    </location>
</feature>
<keyword evidence="5" id="KW-1003">Cell membrane</keyword>
<dbReference type="GO" id="GO:0032977">
    <property type="term" value="F:membrane insertase activity"/>
    <property type="evidence" value="ECO:0007669"/>
    <property type="project" value="InterPro"/>
</dbReference>
<evidence type="ECO:0000256" key="9">
    <source>
        <dbReference type="ARBA" id="ARBA00023136"/>
    </source>
</evidence>
<name>A0A2U1TAU5_9MICO</name>
<evidence type="ECO:0000256" key="18">
    <source>
        <dbReference type="SAM" id="Phobius"/>
    </source>
</evidence>
<keyword evidence="8 18" id="KW-1133">Transmembrane helix</keyword>
<evidence type="ECO:0000256" key="11">
    <source>
        <dbReference type="ARBA" id="ARBA00025034"/>
    </source>
</evidence>
<feature type="region of interest" description="Disordered" evidence="17">
    <location>
        <begin position="271"/>
        <end position="379"/>
    </location>
</feature>
<keyword evidence="7" id="KW-0653">Protein transport</keyword>
<feature type="transmembrane region" description="Helical" evidence="18">
    <location>
        <begin position="222"/>
        <end position="248"/>
    </location>
</feature>
<feature type="domain" description="Membrane insertase YidC/Oxa/ALB C-terminal" evidence="19">
    <location>
        <begin position="39"/>
        <end position="261"/>
    </location>
</feature>
<proteinExistence type="inferred from homology"/>
<keyword evidence="21" id="KW-1185">Reference proteome</keyword>